<dbReference type="InterPro" id="IPR009081">
    <property type="entry name" value="PP-bd_ACP"/>
</dbReference>
<keyword evidence="3" id="KW-0597">Phosphoprotein</keyword>
<dbReference type="SUPFAM" id="SSF47336">
    <property type="entry name" value="ACP-like"/>
    <property type="match status" value="1"/>
</dbReference>
<evidence type="ECO:0000259" key="7">
    <source>
        <dbReference type="PROSITE" id="PS50075"/>
    </source>
</evidence>
<accession>A0ABP7CEN4</accession>
<protein>
    <recommendedName>
        <fullName evidence="1">[acyl-carrier-protein] S-malonyltransferase</fullName>
        <ecNumber evidence="1">2.3.1.39</ecNumber>
    </recommendedName>
</protein>
<dbReference type="SUPFAM" id="SSF55048">
    <property type="entry name" value="Probable ACP-binding domain of malonyl-CoA ACP transacylase"/>
    <property type="match status" value="1"/>
</dbReference>
<dbReference type="Pfam" id="PF00698">
    <property type="entry name" value="Acyl_transf_1"/>
    <property type="match status" value="1"/>
</dbReference>
<name>A0ABP7CEN4_9PSEU</name>
<dbReference type="PANTHER" id="PTHR42681:SF1">
    <property type="entry name" value="MALONYL-COA-ACYL CARRIER PROTEIN TRANSACYLASE, MITOCHONDRIAL"/>
    <property type="match status" value="1"/>
</dbReference>
<dbReference type="PROSITE" id="PS50075">
    <property type="entry name" value="CARRIER"/>
    <property type="match status" value="1"/>
</dbReference>
<keyword evidence="4" id="KW-0808">Transferase</keyword>
<dbReference type="Proteomes" id="UP001500711">
    <property type="component" value="Unassembled WGS sequence"/>
</dbReference>
<keyword evidence="2" id="KW-0596">Phosphopantetheine</keyword>
<evidence type="ECO:0000313" key="9">
    <source>
        <dbReference type="Proteomes" id="UP001500711"/>
    </source>
</evidence>
<reference evidence="9" key="1">
    <citation type="journal article" date="2019" name="Int. J. Syst. Evol. Microbiol.">
        <title>The Global Catalogue of Microorganisms (GCM) 10K type strain sequencing project: providing services to taxonomists for standard genome sequencing and annotation.</title>
        <authorList>
            <consortium name="The Broad Institute Genomics Platform"/>
            <consortium name="The Broad Institute Genome Sequencing Center for Infectious Disease"/>
            <person name="Wu L."/>
            <person name="Ma J."/>
        </authorList>
    </citation>
    <scope>NUCLEOTIDE SEQUENCE [LARGE SCALE GENOMIC DNA]</scope>
    <source>
        <strain evidence="9">JCM 17494</strain>
    </source>
</reference>
<dbReference type="Gene3D" id="1.10.1200.10">
    <property type="entry name" value="ACP-like"/>
    <property type="match status" value="1"/>
</dbReference>
<evidence type="ECO:0000256" key="5">
    <source>
        <dbReference type="ARBA" id="ARBA00023315"/>
    </source>
</evidence>
<sequence length="451" mass="47718">MIRDVEMLVGMFPGQGSYRRGALLDAWRDGDVVVREVYAAVDDAAETLLGKNLTSVVFSADPPTAEGLFRQDPDLAQLAAYAQSVAMFQRLHADGVRLTGLFGHSLGEIAALVCSGAYSIADGAALLCERIRVLRELDSSGGVMLALGASSERVQEMLALVGDAASVIAVRNSPQQTVVSGPAEPLRAVAAVAAAIGVNATPLRSPHPFHNPLLQVARDELRRRFTAFAQLPLRTPVYSPISGRFYRDTDDLAELLAQHLVVPVDFGTAIDRLCRAGASAFVEFGPGGTLAGIVRANAPMATVVEPFHDTAAAVDFLTAHTAKADVAGTTPSAVDTPAMAPPVVPPQVRNVQAEVVPSVTAAPFAARDEVFQRVRGLYAETLGYPEEVLTPEAAFEAELGIDSVQQTELLQQVTKLFYLTSGNVSAPTTLSNLDSIVDYIIDNRATVGTTT</sequence>
<comment type="catalytic activity">
    <reaction evidence="6">
        <text>holo-[ACP] + malonyl-CoA = malonyl-[ACP] + CoA</text>
        <dbReference type="Rhea" id="RHEA:41792"/>
        <dbReference type="Rhea" id="RHEA-COMP:9623"/>
        <dbReference type="Rhea" id="RHEA-COMP:9685"/>
        <dbReference type="ChEBI" id="CHEBI:57287"/>
        <dbReference type="ChEBI" id="CHEBI:57384"/>
        <dbReference type="ChEBI" id="CHEBI:64479"/>
        <dbReference type="ChEBI" id="CHEBI:78449"/>
        <dbReference type="EC" id="2.3.1.39"/>
    </reaction>
</comment>
<dbReference type="EC" id="2.3.1.39" evidence="1"/>
<dbReference type="InterPro" id="IPR001227">
    <property type="entry name" value="Ac_transferase_dom_sf"/>
</dbReference>
<dbReference type="InterPro" id="IPR006162">
    <property type="entry name" value="Ppantetheine_attach_site"/>
</dbReference>
<dbReference type="InterPro" id="IPR016035">
    <property type="entry name" value="Acyl_Trfase/lysoPLipase"/>
</dbReference>
<dbReference type="InterPro" id="IPR016036">
    <property type="entry name" value="Malonyl_transacylase_ACP-bd"/>
</dbReference>
<dbReference type="PANTHER" id="PTHR42681">
    <property type="entry name" value="MALONYL-COA-ACYL CARRIER PROTEIN TRANSACYLASE, MITOCHONDRIAL"/>
    <property type="match status" value="1"/>
</dbReference>
<dbReference type="SMART" id="SM00827">
    <property type="entry name" value="PKS_AT"/>
    <property type="match status" value="1"/>
</dbReference>
<dbReference type="EMBL" id="BAABBE010000075">
    <property type="protein sequence ID" value="GAA3688990.1"/>
    <property type="molecule type" value="Genomic_DNA"/>
</dbReference>
<dbReference type="PROSITE" id="PS00012">
    <property type="entry name" value="PHOSPHOPANTETHEINE"/>
    <property type="match status" value="1"/>
</dbReference>
<evidence type="ECO:0000256" key="3">
    <source>
        <dbReference type="ARBA" id="ARBA00022553"/>
    </source>
</evidence>
<evidence type="ECO:0000256" key="1">
    <source>
        <dbReference type="ARBA" id="ARBA00013258"/>
    </source>
</evidence>
<proteinExistence type="predicted"/>
<evidence type="ECO:0000313" key="8">
    <source>
        <dbReference type="EMBL" id="GAA3688990.1"/>
    </source>
</evidence>
<dbReference type="SUPFAM" id="SSF52151">
    <property type="entry name" value="FabD/lysophospholipase-like"/>
    <property type="match status" value="1"/>
</dbReference>
<organism evidence="8 9">
    <name type="scientific">Lentzea roselyniae</name>
    <dbReference type="NCBI Taxonomy" id="531940"/>
    <lineage>
        <taxon>Bacteria</taxon>
        <taxon>Bacillati</taxon>
        <taxon>Actinomycetota</taxon>
        <taxon>Actinomycetes</taxon>
        <taxon>Pseudonocardiales</taxon>
        <taxon>Pseudonocardiaceae</taxon>
        <taxon>Lentzea</taxon>
    </lineage>
</organism>
<dbReference type="Pfam" id="PF00550">
    <property type="entry name" value="PP-binding"/>
    <property type="match status" value="1"/>
</dbReference>
<dbReference type="InterPro" id="IPR050858">
    <property type="entry name" value="Mal-CoA-ACP_Trans/PKS_FabD"/>
</dbReference>
<dbReference type="InterPro" id="IPR036736">
    <property type="entry name" value="ACP-like_sf"/>
</dbReference>
<keyword evidence="5" id="KW-0012">Acyltransferase</keyword>
<evidence type="ECO:0000256" key="2">
    <source>
        <dbReference type="ARBA" id="ARBA00022450"/>
    </source>
</evidence>
<dbReference type="Gene3D" id="3.40.366.10">
    <property type="entry name" value="Malonyl-Coenzyme A Acyl Carrier Protein, domain 2"/>
    <property type="match status" value="1"/>
</dbReference>
<dbReference type="InterPro" id="IPR014043">
    <property type="entry name" value="Acyl_transferase_dom"/>
</dbReference>
<dbReference type="RefSeq" id="WP_346137248.1">
    <property type="nucleotide sequence ID" value="NZ_BAABBE010000075.1"/>
</dbReference>
<gene>
    <name evidence="8" type="ORF">GCM10022267_89740</name>
</gene>
<evidence type="ECO:0000256" key="6">
    <source>
        <dbReference type="ARBA" id="ARBA00048462"/>
    </source>
</evidence>
<feature type="domain" description="Carrier" evidence="7">
    <location>
        <begin position="368"/>
        <end position="444"/>
    </location>
</feature>
<keyword evidence="9" id="KW-1185">Reference proteome</keyword>
<evidence type="ECO:0000256" key="4">
    <source>
        <dbReference type="ARBA" id="ARBA00022679"/>
    </source>
</evidence>
<comment type="caution">
    <text evidence="8">The sequence shown here is derived from an EMBL/GenBank/DDBJ whole genome shotgun (WGS) entry which is preliminary data.</text>
</comment>